<evidence type="ECO:0000256" key="11">
    <source>
        <dbReference type="ARBA" id="ARBA00023268"/>
    </source>
</evidence>
<comment type="caution">
    <text evidence="19">The sequence shown here is derived from an EMBL/GenBank/DDBJ whole genome shotgun (WGS) entry which is preliminary data.</text>
</comment>
<sequence length="725" mass="80008">MQDPFYTKTKRKKASQFIRFDAWLDSSLYDFFQSLGRGYQTFSDIMAKFRVTGFRRLIVELVSDGLSFFAMGLVLMTALALPSFYATASGEFNQAEDYSVIFLDRFGNEIGRRGIRTDDSVPLETLPTYMVQAALATEDRRFYDHFGIDLMGITRAMITNVRANSVVEGGSSITQQLAKNLFLSSERTFERKIKEAFLALWLETHYTKDQILKLYFDRAYMGGGNFGVAAASEYYFGKKVQDISLAEAAMLAGLFKAPTKYAPHVDLAAARGRANEVLTNMVQAGFLTEGQVTAARRAPATPIERTNEINSPNYFLDWAFEDVKRLVANERDSVSFVVRTTIDPVLQSHAEDSVTSILREEGQAYRVTEGSMVVLEPNGAVRAMVGGTDYGKSQFNRATNPERQPGSSFKPFVYATALETGRFSPDTVISDAPICIGDWCPRNYGRSYAGRVTLKNALMRSINTVPVRLSQSTGRAPIAELAHKMGIENDFPVTRSLPLGVISTSVIDMASSYAVFANGGYRAKAYGISRITTLRGKTVYDARNKPPPERILSERTVMGMNDMLRSVVTSGTGRRAEVPGTPASGKTGTTQSYRDAWFCGYTGNYVAAVWYGNDNYSRTNNLTGGRLPAQTWQKFMAYAHSNIDIKDLPGAQFTRIEDPVIPADGVGEDGEQVLQRPPSLTPDAGEKLRQLNQLFDQLHNSIEADNDANSQRHAALSSASGASGQ</sequence>
<dbReference type="GO" id="GO:0008360">
    <property type="term" value="P:regulation of cell shape"/>
    <property type="evidence" value="ECO:0007669"/>
    <property type="project" value="UniProtKB-KW"/>
</dbReference>
<accession>A0A4R6VK74</accession>
<evidence type="ECO:0000256" key="16">
    <source>
        <dbReference type="SAM" id="Phobius"/>
    </source>
</evidence>
<keyword evidence="20" id="KW-1185">Reference proteome</keyword>
<dbReference type="Pfam" id="PF00905">
    <property type="entry name" value="Transpeptidase"/>
    <property type="match status" value="1"/>
</dbReference>
<gene>
    <name evidence="19" type="ORF">ATL17_1843</name>
</gene>
<comment type="catalytic activity">
    <reaction evidence="13">
        <text>Preferential cleavage: (Ac)2-L-Lys-D-Ala-|-D-Ala. Also transpeptidation of peptidyl-alanyl moieties that are N-acyl substituents of D-alanine.</text>
        <dbReference type="EC" id="3.4.16.4"/>
    </reaction>
</comment>
<evidence type="ECO:0000256" key="8">
    <source>
        <dbReference type="ARBA" id="ARBA00022801"/>
    </source>
</evidence>
<feature type="transmembrane region" description="Helical" evidence="16">
    <location>
        <begin position="65"/>
        <end position="85"/>
    </location>
</feature>
<dbReference type="AlphaFoldDB" id="A0A4R6VK74"/>
<proteinExistence type="inferred from homology"/>
<keyword evidence="9" id="KW-0133">Cell shape</keyword>
<evidence type="ECO:0000313" key="20">
    <source>
        <dbReference type="Proteomes" id="UP000295391"/>
    </source>
</evidence>
<dbReference type="InterPro" id="IPR050396">
    <property type="entry name" value="Glycosyltr_51/Transpeptidase"/>
</dbReference>
<dbReference type="SUPFAM" id="SSF56601">
    <property type="entry name" value="beta-lactamase/transpeptidase-like"/>
    <property type="match status" value="1"/>
</dbReference>
<evidence type="ECO:0000256" key="14">
    <source>
        <dbReference type="ARBA" id="ARBA00049902"/>
    </source>
</evidence>
<evidence type="ECO:0000313" key="19">
    <source>
        <dbReference type="EMBL" id="TDQ63835.1"/>
    </source>
</evidence>
<comment type="similarity">
    <text evidence="2">In the C-terminal section; belongs to the transpeptidase family.</text>
</comment>
<dbReference type="SUPFAM" id="SSF53955">
    <property type="entry name" value="Lysozyme-like"/>
    <property type="match status" value="1"/>
</dbReference>
<comment type="similarity">
    <text evidence="3">In the N-terminal section; belongs to the glycosyltransferase 51 family.</text>
</comment>
<keyword evidence="16" id="KW-1133">Transmembrane helix</keyword>
<dbReference type="InterPro" id="IPR012338">
    <property type="entry name" value="Beta-lactam/transpept-like"/>
</dbReference>
<dbReference type="Gene3D" id="1.10.3810.10">
    <property type="entry name" value="Biosynthetic peptidoglycan transglycosylase-like"/>
    <property type="match status" value="1"/>
</dbReference>
<comment type="pathway">
    <text evidence="1">Cell wall biogenesis; peptidoglycan biosynthesis.</text>
</comment>
<dbReference type="UniPathway" id="UPA00219"/>
<dbReference type="FunFam" id="1.10.3810.10:FF:000001">
    <property type="entry name" value="Penicillin-binding protein 1A"/>
    <property type="match status" value="1"/>
</dbReference>
<dbReference type="GO" id="GO:0008955">
    <property type="term" value="F:peptidoglycan glycosyltransferase activity"/>
    <property type="evidence" value="ECO:0007669"/>
    <property type="project" value="UniProtKB-EC"/>
</dbReference>
<dbReference type="GO" id="GO:0071555">
    <property type="term" value="P:cell wall organization"/>
    <property type="evidence" value="ECO:0007669"/>
    <property type="project" value="UniProtKB-KW"/>
</dbReference>
<dbReference type="GO" id="GO:0006508">
    <property type="term" value="P:proteolysis"/>
    <property type="evidence" value="ECO:0007669"/>
    <property type="project" value="UniProtKB-KW"/>
</dbReference>
<evidence type="ECO:0000256" key="2">
    <source>
        <dbReference type="ARBA" id="ARBA00007090"/>
    </source>
</evidence>
<dbReference type="InterPro" id="IPR001460">
    <property type="entry name" value="PCN-bd_Tpept"/>
</dbReference>
<dbReference type="GO" id="GO:0030288">
    <property type="term" value="C:outer membrane-bounded periplasmic space"/>
    <property type="evidence" value="ECO:0007669"/>
    <property type="project" value="TreeGrafter"/>
</dbReference>
<reference evidence="19 20" key="1">
    <citation type="submission" date="2019-03" db="EMBL/GenBank/DDBJ databases">
        <title>Genomic Encyclopedia of Type Strains, Phase III (KMG-III): the genomes of soil and plant-associated and newly described type strains.</title>
        <authorList>
            <person name="Whitman W."/>
        </authorList>
    </citation>
    <scope>NUCLEOTIDE SEQUENCE [LARGE SCALE GENOMIC DNA]</scope>
    <source>
        <strain evidence="19 20">CGMCC 1.7002</strain>
    </source>
</reference>
<keyword evidence="5" id="KW-0645">Protease</keyword>
<keyword evidence="10" id="KW-0573">Peptidoglycan synthesis</keyword>
<keyword evidence="8" id="KW-0378">Hydrolase</keyword>
<evidence type="ECO:0000256" key="10">
    <source>
        <dbReference type="ARBA" id="ARBA00022984"/>
    </source>
</evidence>
<evidence type="ECO:0000256" key="4">
    <source>
        <dbReference type="ARBA" id="ARBA00022645"/>
    </source>
</evidence>
<evidence type="ECO:0000256" key="13">
    <source>
        <dbReference type="ARBA" id="ARBA00034000"/>
    </source>
</evidence>
<keyword evidence="16" id="KW-0812">Transmembrane</keyword>
<evidence type="ECO:0000256" key="12">
    <source>
        <dbReference type="ARBA" id="ARBA00023316"/>
    </source>
</evidence>
<dbReference type="Proteomes" id="UP000295391">
    <property type="component" value="Unassembled WGS sequence"/>
</dbReference>
<dbReference type="EMBL" id="SNYR01000002">
    <property type="protein sequence ID" value="TDQ63835.1"/>
    <property type="molecule type" value="Genomic_DNA"/>
</dbReference>
<evidence type="ECO:0000259" key="17">
    <source>
        <dbReference type="Pfam" id="PF00905"/>
    </source>
</evidence>
<dbReference type="GO" id="GO:0009252">
    <property type="term" value="P:peptidoglycan biosynthetic process"/>
    <property type="evidence" value="ECO:0007669"/>
    <property type="project" value="UniProtKB-UniPathway"/>
</dbReference>
<dbReference type="PANTHER" id="PTHR32282">
    <property type="entry name" value="BINDING PROTEIN TRANSPEPTIDASE, PUTATIVE-RELATED"/>
    <property type="match status" value="1"/>
</dbReference>
<keyword evidence="6" id="KW-0328">Glycosyltransferase</keyword>
<feature type="domain" description="Penicillin-binding protein transpeptidase" evidence="17">
    <location>
        <begin position="370"/>
        <end position="604"/>
    </location>
</feature>
<dbReference type="InterPro" id="IPR036950">
    <property type="entry name" value="PBP_transglycosylase"/>
</dbReference>
<name>A0A4R6VK74_9HYPH</name>
<dbReference type="GO" id="GO:0008658">
    <property type="term" value="F:penicillin binding"/>
    <property type="evidence" value="ECO:0007669"/>
    <property type="project" value="InterPro"/>
</dbReference>
<organism evidence="19 20">
    <name type="scientific">Maritalea mobilis</name>
    <dbReference type="NCBI Taxonomy" id="483324"/>
    <lineage>
        <taxon>Bacteria</taxon>
        <taxon>Pseudomonadati</taxon>
        <taxon>Pseudomonadota</taxon>
        <taxon>Alphaproteobacteria</taxon>
        <taxon>Hyphomicrobiales</taxon>
        <taxon>Devosiaceae</taxon>
        <taxon>Maritalea</taxon>
    </lineage>
</organism>
<keyword evidence="12" id="KW-0961">Cell wall biogenesis/degradation</keyword>
<dbReference type="PANTHER" id="PTHR32282:SF33">
    <property type="entry name" value="PEPTIDOGLYCAN GLYCOSYLTRANSFERASE"/>
    <property type="match status" value="1"/>
</dbReference>
<dbReference type="NCBIfam" id="TIGR02074">
    <property type="entry name" value="PBP_1a_fam"/>
    <property type="match status" value="1"/>
</dbReference>
<dbReference type="OrthoDB" id="9766909at2"/>
<evidence type="ECO:0000256" key="6">
    <source>
        <dbReference type="ARBA" id="ARBA00022676"/>
    </source>
</evidence>
<evidence type="ECO:0000256" key="7">
    <source>
        <dbReference type="ARBA" id="ARBA00022679"/>
    </source>
</evidence>
<protein>
    <submittedName>
        <fullName evidence="19">Penicillin-binding protein 1A</fullName>
    </submittedName>
</protein>
<dbReference type="RefSeq" id="WP_133572487.1">
    <property type="nucleotide sequence ID" value="NZ_SNYR01000002.1"/>
</dbReference>
<keyword evidence="4" id="KW-0121">Carboxypeptidase</keyword>
<evidence type="ECO:0000256" key="9">
    <source>
        <dbReference type="ARBA" id="ARBA00022960"/>
    </source>
</evidence>
<dbReference type="Gene3D" id="3.40.710.10">
    <property type="entry name" value="DD-peptidase/beta-lactamase superfamily"/>
    <property type="match status" value="1"/>
</dbReference>
<dbReference type="InterPro" id="IPR001264">
    <property type="entry name" value="Glyco_trans_51"/>
</dbReference>
<evidence type="ECO:0000259" key="18">
    <source>
        <dbReference type="Pfam" id="PF00912"/>
    </source>
</evidence>
<feature type="region of interest" description="Disordered" evidence="15">
    <location>
        <begin position="570"/>
        <end position="589"/>
    </location>
</feature>
<keyword evidence="16" id="KW-0472">Membrane</keyword>
<dbReference type="Pfam" id="PF00912">
    <property type="entry name" value="Transgly"/>
    <property type="match status" value="1"/>
</dbReference>
<evidence type="ECO:0000256" key="3">
    <source>
        <dbReference type="ARBA" id="ARBA00007739"/>
    </source>
</evidence>
<keyword evidence="11" id="KW-0511">Multifunctional enzyme</keyword>
<feature type="domain" description="Glycosyl transferase family 51" evidence="18">
    <location>
        <begin position="116"/>
        <end position="281"/>
    </location>
</feature>
<dbReference type="InterPro" id="IPR023346">
    <property type="entry name" value="Lysozyme-like_dom_sf"/>
</dbReference>
<comment type="catalytic activity">
    <reaction evidence="14">
        <text>[GlcNAc-(1-&gt;4)-Mur2Ac(oyl-L-Ala-gamma-D-Glu-L-Lys-D-Ala-D-Ala)](n)-di-trans,octa-cis-undecaprenyl diphosphate + beta-D-GlcNAc-(1-&gt;4)-Mur2Ac(oyl-L-Ala-gamma-D-Glu-L-Lys-D-Ala-D-Ala)-di-trans,octa-cis-undecaprenyl diphosphate = [GlcNAc-(1-&gt;4)-Mur2Ac(oyl-L-Ala-gamma-D-Glu-L-Lys-D-Ala-D-Ala)](n+1)-di-trans,octa-cis-undecaprenyl diphosphate + di-trans,octa-cis-undecaprenyl diphosphate + H(+)</text>
        <dbReference type="Rhea" id="RHEA:23708"/>
        <dbReference type="Rhea" id="RHEA-COMP:9602"/>
        <dbReference type="Rhea" id="RHEA-COMP:9603"/>
        <dbReference type="ChEBI" id="CHEBI:15378"/>
        <dbReference type="ChEBI" id="CHEBI:58405"/>
        <dbReference type="ChEBI" id="CHEBI:60033"/>
        <dbReference type="ChEBI" id="CHEBI:78435"/>
        <dbReference type="EC" id="2.4.99.28"/>
    </reaction>
</comment>
<evidence type="ECO:0000256" key="1">
    <source>
        <dbReference type="ARBA" id="ARBA00004752"/>
    </source>
</evidence>
<evidence type="ECO:0000256" key="5">
    <source>
        <dbReference type="ARBA" id="ARBA00022670"/>
    </source>
</evidence>
<evidence type="ECO:0000256" key="15">
    <source>
        <dbReference type="SAM" id="MobiDB-lite"/>
    </source>
</evidence>
<dbReference type="GO" id="GO:0009002">
    <property type="term" value="F:serine-type D-Ala-D-Ala carboxypeptidase activity"/>
    <property type="evidence" value="ECO:0007669"/>
    <property type="project" value="UniProtKB-EC"/>
</dbReference>
<keyword evidence="7" id="KW-0808">Transferase</keyword>